<dbReference type="AlphaFoldDB" id="A0A6P1YRU8"/>
<keyword evidence="2" id="KW-1185">Reference proteome</keyword>
<dbReference type="Proteomes" id="UP000464751">
    <property type="component" value="Chromosome"/>
</dbReference>
<dbReference type="RefSeq" id="WP_163075928.1">
    <property type="nucleotide sequence ID" value="NZ_CP048630.1"/>
</dbReference>
<organism evidence="1 2">
    <name type="scientific">Ancylobacter pratisalsi</name>
    <dbReference type="NCBI Taxonomy" id="1745854"/>
    <lineage>
        <taxon>Bacteria</taxon>
        <taxon>Pseudomonadati</taxon>
        <taxon>Pseudomonadota</taxon>
        <taxon>Alphaproteobacteria</taxon>
        <taxon>Hyphomicrobiales</taxon>
        <taxon>Xanthobacteraceae</taxon>
        <taxon>Ancylobacter</taxon>
    </lineage>
</organism>
<evidence type="ECO:0000313" key="2">
    <source>
        <dbReference type="Proteomes" id="UP000464751"/>
    </source>
</evidence>
<dbReference type="KEGG" id="apra:G3A50_14495"/>
<proteinExistence type="predicted"/>
<name>A0A6P1YRU8_9HYPH</name>
<evidence type="ECO:0000313" key="1">
    <source>
        <dbReference type="EMBL" id="QIB34783.1"/>
    </source>
</evidence>
<gene>
    <name evidence="1" type="ORF">G3A50_14495</name>
</gene>
<dbReference type="EMBL" id="CP048630">
    <property type="protein sequence ID" value="QIB34783.1"/>
    <property type="molecule type" value="Genomic_DNA"/>
</dbReference>
<reference evidence="1 2" key="1">
    <citation type="submission" date="2020-02" db="EMBL/GenBank/DDBJ databases">
        <authorList>
            <person name="Li G."/>
        </authorList>
    </citation>
    <scope>NUCLEOTIDE SEQUENCE [LARGE SCALE GENOMIC DNA]</scope>
    <source>
        <strain evidence="1 2">DSM 102029</strain>
    </source>
</reference>
<protein>
    <submittedName>
        <fullName evidence="1">DNA transposition protein</fullName>
    </submittedName>
</protein>
<accession>A0A6P1YRU8</accession>
<sequence>MPRRRTRHPDQFDLLGWEPSQPVVAFDPRTVRAASLAASISKAVSQSLKGRQREQIAERMSAYLDEQVSEHMLNAYASEARGEHIINVVRFIALVEATGDRRLLEFIAELFDWAVIERRYLPAIELAERLEKRAEMDRDIEAARRQLKRGGVL</sequence>